<protein>
    <recommendedName>
        <fullName evidence="2">EamA domain-containing protein</fullName>
    </recommendedName>
</protein>
<evidence type="ECO:0000313" key="4">
    <source>
        <dbReference type="Proteomes" id="UP000510888"/>
    </source>
</evidence>
<keyword evidence="1" id="KW-0812">Transmembrane</keyword>
<dbReference type="GO" id="GO:0016020">
    <property type="term" value="C:membrane"/>
    <property type="evidence" value="ECO:0007669"/>
    <property type="project" value="InterPro"/>
</dbReference>
<dbReference type="KEGG" id="plad:PPGU16_84160"/>
<feature type="transmembrane region" description="Helical" evidence="1">
    <location>
        <begin position="38"/>
        <end position="58"/>
    </location>
</feature>
<name>A0A7I8C4C5_9BURK</name>
<feature type="transmembrane region" description="Helical" evidence="1">
    <location>
        <begin position="274"/>
        <end position="295"/>
    </location>
</feature>
<reference evidence="3 4" key="1">
    <citation type="journal article" date="2020" name="Genes (Basel)">
        <title>Genomic Comparison of Insect Gut Symbionts from Divergent Burkholderia Subclades.</title>
        <authorList>
            <person name="Takeshita K."/>
            <person name="Kikuchi Y."/>
        </authorList>
    </citation>
    <scope>NUCLEOTIDE SEQUENCE [LARGE SCALE GENOMIC DNA]</scope>
    <source>
        <strain evidence="3 4">PGU16</strain>
        <plasmid evidence="3 4">PPGU16_p2</plasmid>
    </source>
</reference>
<dbReference type="SUPFAM" id="SSF103481">
    <property type="entry name" value="Multidrug resistance efflux transporter EmrE"/>
    <property type="match status" value="2"/>
</dbReference>
<keyword evidence="4" id="KW-1185">Reference proteome</keyword>
<accession>A0A7I8C4C5</accession>
<dbReference type="PANTHER" id="PTHR22911">
    <property type="entry name" value="ACYL-MALONYL CONDENSING ENZYME-RELATED"/>
    <property type="match status" value="1"/>
</dbReference>
<dbReference type="Proteomes" id="UP000510888">
    <property type="component" value="Plasmid PPGU16_p2"/>
</dbReference>
<keyword evidence="1" id="KW-1133">Transmembrane helix</keyword>
<evidence type="ECO:0000313" key="3">
    <source>
        <dbReference type="EMBL" id="BCF95349.1"/>
    </source>
</evidence>
<gene>
    <name evidence="3" type="ORF">PPGU16_84160</name>
</gene>
<keyword evidence="1" id="KW-0472">Membrane</keyword>
<dbReference type="InterPro" id="IPR000620">
    <property type="entry name" value="EamA_dom"/>
</dbReference>
<feature type="transmembrane region" description="Helical" evidence="1">
    <location>
        <begin position="184"/>
        <end position="203"/>
    </location>
</feature>
<feature type="transmembrane region" description="Helical" evidence="1">
    <location>
        <begin position="248"/>
        <end position="268"/>
    </location>
</feature>
<feature type="transmembrane region" description="Helical" evidence="1">
    <location>
        <begin position="78"/>
        <end position="98"/>
    </location>
</feature>
<feature type="transmembrane region" description="Helical" evidence="1">
    <location>
        <begin position="104"/>
        <end position="122"/>
    </location>
</feature>
<feature type="domain" description="EamA" evidence="2">
    <location>
        <begin position="14"/>
        <end position="145"/>
    </location>
</feature>
<evidence type="ECO:0000256" key="1">
    <source>
        <dbReference type="SAM" id="Phobius"/>
    </source>
</evidence>
<feature type="transmembrane region" description="Helical" evidence="1">
    <location>
        <begin position="215"/>
        <end position="236"/>
    </location>
</feature>
<feature type="transmembrane region" description="Helical" evidence="1">
    <location>
        <begin position="152"/>
        <end position="172"/>
    </location>
</feature>
<organism evidence="3 4">
    <name type="scientific">Paraburkholderia largidicola</name>
    <dbReference type="NCBI Taxonomy" id="3014751"/>
    <lineage>
        <taxon>Bacteria</taxon>
        <taxon>Pseudomonadati</taxon>
        <taxon>Pseudomonadota</taxon>
        <taxon>Betaproteobacteria</taxon>
        <taxon>Burkholderiales</taxon>
        <taxon>Burkholderiaceae</taxon>
        <taxon>Paraburkholderia</taxon>
    </lineage>
</organism>
<feature type="domain" description="EamA" evidence="2">
    <location>
        <begin position="156"/>
        <end position="286"/>
    </location>
</feature>
<keyword evidence="3" id="KW-0614">Plasmid</keyword>
<proteinExistence type="predicted"/>
<dbReference type="PANTHER" id="PTHR22911:SF103">
    <property type="entry name" value="BLR2811 PROTEIN"/>
    <property type="match status" value="1"/>
</dbReference>
<evidence type="ECO:0000259" key="2">
    <source>
        <dbReference type="Pfam" id="PF00892"/>
    </source>
</evidence>
<geneLocation type="plasmid" evidence="3 4">
    <name>PPGU16_p2</name>
</geneLocation>
<dbReference type="EMBL" id="AP023177">
    <property type="protein sequence ID" value="BCF95349.1"/>
    <property type="molecule type" value="Genomic_DNA"/>
</dbReference>
<dbReference type="Pfam" id="PF00892">
    <property type="entry name" value="EamA"/>
    <property type="match status" value="2"/>
</dbReference>
<dbReference type="InterPro" id="IPR037185">
    <property type="entry name" value="EmrE-like"/>
</dbReference>
<dbReference type="AlphaFoldDB" id="A0A7I8C4C5"/>
<feature type="transmembrane region" description="Helical" evidence="1">
    <location>
        <begin position="129"/>
        <end position="146"/>
    </location>
</feature>
<sequence length="300" mass="31956">MNRLPTIPMTAEAGVALMVATTATFAASDSVVKAIGTAVPLVALLLGRYSFQAIALGIWQVRRGAQHFRDAGVLKLQLLRAVLLLLNSACTFAGLRYLPLPVTTSLAMLAPLISTMLAAILLNENVSKSKWSMVVLGFVGMLIVVRPGSGEFSWTVAFPIGAATTFACFQVVSSKLSTAGDPITTNFITALVASIVLAALLWVDQAGLLPEIRKVTIGNWCLLLVMATLATFGHLLMLQALRRTPLAVLTPFGYAQLAFATLFSWAFFGKVPDIWTALGMIVIALSGMGTVLLHARAQLR</sequence>